<name>F8F2T4_GRAC1</name>
<keyword evidence="1" id="KW-0210">Decarboxylase</keyword>
<keyword evidence="2" id="KW-0786">Thiamine pyrophosphate</keyword>
<dbReference type="CDD" id="cd07035">
    <property type="entry name" value="TPP_PYR_POX_like"/>
    <property type="match status" value="1"/>
</dbReference>
<evidence type="ECO:0000256" key="3">
    <source>
        <dbReference type="ARBA" id="ARBA00023239"/>
    </source>
</evidence>
<dbReference type="EMBL" id="CP002868">
    <property type="protein sequence ID" value="AEJ19478.1"/>
    <property type="molecule type" value="Genomic_DNA"/>
</dbReference>
<sequence>MLDTYQFGESLKNAGFDFYSGVPCSFLKDLINYAVNECEYVMAANEGDAVAICAGAQVAGRKTVVLMQNSGLGNAVSPLTSLNAIFKIPLLGFVSLRGEPGLADEPQHELMGVITGDLLSAMKIQWAYLSNEQAQAEAQLIQAQDVIAKGYPFFFIVKKETFSKVSLKDDKKVTSPEGLPARNSLLSVVRRSAPEEAVIAATTGFTGRELYELGDDERNFYMVGSLGCLSSFCLGISLSQPERPVIALDGDGSMLMRMGALPVVAAYKPKRLLHILLDNNAHESTGGQFTVSSTVNWKNLALSAGYPKAVEVRNSQELEGVLSKWAQEGGLLFVHARIKQGAPEKLGRPKTKPYEVAERLRNFLKR</sequence>
<dbReference type="Pfam" id="PF02775">
    <property type="entry name" value="TPP_enzyme_C"/>
    <property type="match status" value="1"/>
</dbReference>
<dbReference type="GO" id="GO:0033980">
    <property type="term" value="F:phosphonopyruvate decarboxylase activity"/>
    <property type="evidence" value="ECO:0007669"/>
    <property type="project" value="UniProtKB-EC"/>
</dbReference>
<organism evidence="5 6">
    <name type="scientific">Gracilinema caldarium (strain ATCC 51460 / DSM 7334 / H1)</name>
    <name type="common">Treponema caldarium</name>
    <dbReference type="NCBI Taxonomy" id="744872"/>
    <lineage>
        <taxon>Bacteria</taxon>
        <taxon>Pseudomonadati</taxon>
        <taxon>Spirochaetota</taxon>
        <taxon>Spirochaetia</taxon>
        <taxon>Spirochaetales</taxon>
        <taxon>Breznakiellaceae</taxon>
        <taxon>Gracilinema</taxon>
    </lineage>
</organism>
<dbReference type="PANTHER" id="PTHR42818">
    <property type="entry name" value="SULFOPYRUVATE DECARBOXYLASE SUBUNIT ALPHA"/>
    <property type="match status" value="1"/>
</dbReference>
<dbReference type="NCBIfam" id="TIGR03297">
    <property type="entry name" value="Ppyr-DeCO2ase"/>
    <property type="match status" value="1"/>
</dbReference>
<dbReference type="GO" id="GO:0032923">
    <property type="term" value="P:organic phosphonate biosynthetic process"/>
    <property type="evidence" value="ECO:0007669"/>
    <property type="project" value="InterPro"/>
</dbReference>
<evidence type="ECO:0000313" key="6">
    <source>
        <dbReference type="Proteomes" id="UP000000503"/>
    </source>
</evidence>
<proteinExistence type="predicted"/>
<dbReference type="InterPro" id="IPR051818">
    <property type="entry name" value="TPP_dependent_decarboxylase"/>
</dbReference>
<keyword evidence="6" id="KW-1185">Reference proteome</keyword>
<protein>
    <submittedName>
        <fullName evidence="5">Phosphonopyruvate decarboxylase</fullName>
        <ecNumber evidence="5">4.1.1.82</ecNumber>
    </submittedName>
</protein>
<dbReference type="STRING" id="744872.Spica_1332"/>
<dbReference type="eggNOG" id="COG0028">
    <property type="taxonomic scope" value="Bacteria"/>
</dbReference>
<dbReference type="InterPro" id="IPR017684">
    <property type="entry name" value="Phosphono-pyrv_decarboxylase"/>
</dbReference>
<dbReference type="PANTHER" id="PTHR42818:SF1">
    <property type="entry name" value="SULFOPYRUVATE DECARBOXYLASE"/>
    <property type="match status" value="1"/>
</dbReference>
<dbReference type="Proteomes" id="UP000000503">
    <property type="component" value="Chromosome"/>
</dbReference>
<gene>
    <name evidence="5" type="ordered locus">Spica_1332</name>
</gene>
<dbReference type="EC" id="4.1.1.82" evidence="5"/>
<dbReference type="AlphaFoldDB" id="F8F2T4"/>
<reference evidence="6" key="1">
    <citation type="journal article" date="2013" name="Stand. Genomic Sci.">
        <title>Genome sequence of the thermophilic fresh-water bacterium Spirochaeta caldaria type strain (H1(T)), reclassification of Spirochaeta caldaria, Spirochaeta stenostrepta, and Spirochaeta zuelzerae in the genus Treponema as Treponema caldaria comb. nov., Treponema stenostrepta comb. nov., and Treponema zuelzerae comb. nov., and emendation of the genus Treponema.</title>
        <authorList>
            <person name="Abt B."/>
            <person name="Goker M."/>
            <person name="Scheuner C."/>
            <person name="Han C."/>
            <person name="Lu M."/>
            <person name="Misra M."/>
            <person name="Lapidus A."/>
            <person name="Nolan M."/>
            <person name="Lucas S."/>
            <person name="Hammon N."/>
            <person name="Deshpande S."/>
            <person name="Cheng J.F."/>
            <person name="Tapia R."/>
            <person name="Goodwin L.A."/>
            <person name="Pitluck S."/>
            <person name="Liolios K."/>
            <person name="Pagani I."/>
            <person name="Ivanova N."/>
            <person name="Mavromatis K."/>
            <person name="Mikhailova N."/>
            <person name="Huntemann M."/>
            <person name="Pati A."/>
            <person name="Chen A."/>
            <person name="Palaniappan K."/>
            <person name="Land M."/>
            <person name="Hauser L."/>
            <person name="Jeffries C.D."/>
            <person name="Rohde M."/>
            <person name="Spring S."/>
            <person name="Gronow S."/>
            <person name="Detter J.C."/>
            <person name="Bristow J."/>
            <person name="Eisen J.A."/>
            <person name="Markowitz V."/>
            <person name="Hugenholtz P."/>
            <person name="Kyrpides N.C."/>
            <person name="Woyke T."/>
            <person name="Klenk H.P."/>
        </authorList>
    </citation>
    <scope>NUCLEOTIDE SEQUENCE</scope>
    <source>
        <strain evidence="6">ATCC 51460 / DSM 7334 / H1</strain>
    </source>
</reference>
<dbReference type="GO" id="GO:0000287">
    <property type="term" value="F:magnesium ion binding"/>
    <property type="evidence" value="ECO:0007669"/>
    <property type="project" value="InterPro"/>
</dbReference>
<dbReference type="OrthoDB" id="9785953at2"/>
<accession>F8F2T4</accession>
<dbReference type="SUPFAM" id="SSF52518">
    <property type="entry name" value="Thiamin diphosphate-binding fold (THDP-binding)"/>
    <property type="match status" value="2"/>
</dbReference>
<dbReference type="InterPro" id="IPR011766">
    <property type="entry name" value="TPP_enzyme_TPP-bd"/>
</dbReference>
<feature type="domain" description="Thiamine pyrophosphate enzyme TPP-binding" evidence="4">
    <location>
        <begin position="221"/>
        <end position="335"/>
    </location>
</feature>
<dbReference type="InterPro" id="IPR000399">
    <property type="entry name" value="TPP-bd_CS"/>
</dbReference>
<keyword evidence="3 5" id="KW-0456">Lyase</keyword>
<dbReference type="KEGG" id="scd:Spica_1332"/>
<evidence type="ECO:0000256" key="2">
    <source>
        <dbReference type="ARBA" id="ARBA00023052"/>
    </source>
</evidence>
<dbReference type="Gene3D" id="3.40.50.970">
    <property type="match status" value="2"/>
</dbReference>
<dbReference type="GO" id="GO:0030976">
    <property type="term" value="F:thiamine pyrophosphate binding"/>
    <property type="evidence" value="ECO:0007669"/>
    <property type="project" value="InterPro"/>
</dbReference>
<evidence type="ECO:0000259" key="4">
    <source>
        <dbReference type="Pfam" id="PF02775"/>
    </source>
</evidence>
<dbReference type="RefSeq" id="WP_013968788.1">
    <property type="nucleotide sequence ID" value="NC_015732.1"/>
</dbReference>
<dbReference type="PROSITE" id="PS00187">
    <property type="entry name" value="TPP_ENZYMES"/>
    <property type="match status" value="1"/>
</dbReference>
<evidence type="ECO:0000256" key="1">
    <source>
        <dbReference type="ARBA" id="ARBA00022793"/>
    </source>
</evidence>
<evidence type="ECO:0000313" key="5">
    <source>
        <dbReference type="EMBL" id="AEJ19478.1"/>
    </source>
</evidence>
<dbReference type="HOGENOM" id="CLU_042853_0_0_12"/>
<dbReference type="InterPro" id="IPR029061">
    <property type="entry name" value="THDP-binding"/>
</dbReference>